<dbReference type="GO" id="GO:0005576">
    <property type="term" value="C:extracellular region"/>
    <property type="evidence" value="ECO:0007669"/>
    <property type="project" value="TreeGrafter"/>
</dbReference>
<dbReference type="PANTHER" id="PTHR45708:SF65">
    <property type="entry name" value="CHITINASE"/>
    <property type="match status" value="1"/>
</dbReference>
<sequence length="106" mass="11129">MTSHLTISLAFVCSMVLLLATNSDAGGISIYWGQNGQEGALAEICATGNYKYVNLAFLTTLGNGQKPQMNLAGHCDPYSNGCTTLSSDIKSCQAQGIKVMLGSHPL</sequence>
<evidence type="ECO:0000313" key="3">
    <source>
        <dbReference type="EMBL" id="KAK1364281.1"/>
    </source>
</evidence>
<reference evidence="3" key="2">
    <citation type="submission" date="2023-05" db="EMBL/GenBank/DDBJ databases">
        <authorList>
            <person name="Schelkunov M.I."/>
        </authorList>
    </citation>
    <scope>NUCLEOTIDE SEQUENCE</scope>
    <source>
        <strain evidence="3">Hsosn_3</strain>
        <tissue evidence="3">Leaf</tissue>
    </source>
</reference>
<gene>
    <name evidence="3" type="ORF">POM88_039842</name>
</gene>
<keyword evidence="4" id="KW-1185">Reference proteome</keyword>
<dbReference type="EMBL" id="JAUIZM010000009">
    <property type="protein sequence ID" value="KAK1364281.1"/>
    <property type="molecule type" value="Genomic_DNA"/>
</dbReference>
<proteinExistence type="predicted"/>
<dbReference type="AlphaFoldDB" id="A0AAD8HC38"/>
<dbReference type="InterPro" id="IPR050542">
    <property type="entry name" value="Glycosyl_Hydrlase18_Chitinase"/>
</dbReference>
<dbReference type="GO" id="GO:0004568">
    <property type="term" value="F:chitinase activity"/>
    <property type="evidence" value="ECO:0007669"/>
    <property type="project" value="TreeGrafter"/>
</dbReference>
<reference evidence="3" key="1">
    <citation type="submission" date="2023-02" db="EMBL/GenBank/DDBJ databases">
        <title>Genome of toxic invasive species Heracleum sosnowskyi carries increased number of genes despite the absence of recent whole-genome duplications.</title>
        <authorList>
            <person name="Schelkunov M."/>
            <person name="Shtratnikova V."/>
            <person name="Makarenko M."/>
            <person name="Klepikova A."/>
            <person name="Omelchenko D."/>
            <person name="Novikova G."/>
            <person name="Obukhova E."/>
            <person name="Bogdanov V."/>
            <person name="Penin A."/>
            <person name="Logacheva M."/>
        </authorList>
    </citation>
    <scope>NUCLEOTIDE SEQUENCE</scope>
    <source>
        <strain evidence="3">Hsosn_3</strain>
        <tissue evidence="3">Leaf</tissue>
    </source>
</reference>
<dbReference type="GO" id="GO:0005975">
    <property type="term" value="P:carbohydrate metabolic process"/>
    <property type="evidence" value="ECO:0007669"/>
    <property type="project" value="InterPro"/>
</dbReference>
<dbReference type="Proteomes" id="UP001237642">
    <property type="component" value="Unassembled WGS sequence"/>
</dbReference>
<dbReference type="SUPFAM" id="SSF51445">
    <property type="entry name" value="(Trans)glycosidases"/>
    <property type="match status" value="1"/>
</dbReference>
<feature type="domain" description="GH18" evidence="2">
    <location>
        <begin position="26"/>
        <end position="106"/>
    </location>
</feature>
<dbReference type="PROSITE" id="PS51910">
    <property type="entry name" value="GH18_2"/>
    <property type="match status" value="1"/>
</dbReference>
<dbReference type="InterPro" id="IPR001223">
    <property type="entry name" value="Glyco_hydro18_cat"/>
</dbReference>
<feature type="signal peptide" evidence="1">
    <location>
        <begin position="1"/>
        <end position="25"/>
    </location>
</feature>
<protein>
    <submittedName>
        <fullName evidence="3">Acidic endochitinase</fullName>
    </submittedName>
</protein>
<organism evidence="3 4">
    <name type="scientific">Heracleum sosnowskyi</name>
    <dbReference type="NCBI Taxonomy" id="360622"/>
    <lineage>
        <taxon>Eukaryota</taxon>
        <taxon>Viridiplantae</taxon>
        <taxon>Streptophyta</taxon>
        <taxon>Embryophyta</taxon>
        <taxon>Tracheophyta</taxon>
        <taxon>Spermatophyta</taxon>
        <taxon>Magnoliopsida</taxon>
        <taxon>eudicotyledons</taxon>
        <taxon>Gunneridae</taxon>
        <taxon>Pentapetalae</taxon>
        <taxon>asterids</taxon>
        <taxon>campanulids</taxon>
        <taxon>Apiales</taxon>
        <taxon>Apiaceae</taxon>
        <taxon>Apioideae</taxon>
        <taxon>apioid superclade</taxon>
        <taxon>Tordylieae</taxon>
        <taxon>Tordyliinae</taxon>
        <taxon>Heracleum</taxon>
    </lineage>
</organism>
<keyword evidence="1" id="KW-0732">Signal</keyword>
<feature type="chain" id="PRO_5042157670" evidence="1">
    <location>
        <begin position="26"/>
        <end position="106"/>
    </location>
</feature>
<accession>A0AAD8HC38</accession>
<evidence type="ECO:0000313" key="4">
    <source>
        <dbReference type="Proteomes" id="UP001237642"/>
    </source>
</evidence>
<evidence type="ECO:0000259" key="2">
    <source>
        <dbReference type="PROSITE" id="PS51910"/>
    </source>
</evidence>
<dbReference type="InterPro" id="IPR017853">
    <property type="entry name" value="GH"/>
</dbReference>
<comment type="caution">
    <text evidence="3">The sequence shown here is derived from an EMBL/GenBank/DDBJ whole genome shotgun (WGS) entry which is preliminary data.</text>
</comment>
<evidence type="ECO:0000256" key="1">
    <source>
        <dbReference type="SAM" id="SignalP"/>
    </source>
</evidence>
<dbReference type="Gene3D" id="3.20.20.80">
    <property type="entry name" value="Glycosidases"/>
    <property type="match status" value="1"/>
</dbReference>
<name>A0AAD8HC38_9APIA</name>
<dbReference type="PANTHER" id="PTHR45708">
    <property type="entry name" value="ENDOCHITINASE"/>
    <property type="match status" value="1"/>
</dbReference>